<evidence type="ECO:0000313" key="3">
    <source>
        <dbReference type="EMBL" id="CAI5438275.1"/>
    </source>
</evidence>
<comment type="caution">
    <text evidence="3">The sequence shown here is derived from an EMBL/GenBank/DDBJ whole genome shotgun (WGS) entry which is preliminary data.</text>
</comment>
<organism evidence="3 4">
    <name type="scientific">Caenorhabditis angaria</name>
    <dbReference type="NCBI Taxonomy" id="860376"/>
    <lineage>
        <taxon>Eukaryota</taxon>
        <taxon>Metazoa</taxon>
        <taxon>Ecdysozoa</taxon>
        <taxon>Nematoda</taxon>
        <taxon>Chromadorea</taxon>
        <taxon>Rhabditida</taxon>
        <taxon>Rhabditina</taxon>
        <taxon>Rhabditomorpha</taxon>
        <taxon>Rhabditoidea</taxon>
        <taxon>Rhabditidae</taxon>
        <taxon>Peloderinae</taxon>
        <taxon>Caenorhabditis</taxon>
    </lineage>
</organism>
<dbReference type="EMBL" id="CANHGI010000001">
    <property type="protein sequence ID" value="CAI5438275.1"/>
    <property type="molecule type" value="Genomic_DNA"/>
</dbReference>
<feature type="compositionally biased region" description="Polar residues" evidence="1">
    <location>
        <begin position="46"/>
        <end position="55"/>
    </location>
</feature>
<name>A0A9P1MTG9_9PELO</name>
<sequence length="342" mass="39662">MNYEELPCSVYLPNLKKPEEERNNQIVKKVSIASQPKETVQGKKSCLSTNTSTNKDPPPNHPALKKKTVAFGKTVNVSQTIEGTSRAARKSSENTKKMSNTANPETDWKSEMQKEIEEMKKELLEITEKKQEANISEIKNMMVNLFQEYSAKPKSIEAEPKKTTKMTSARYVFKKDGVLNSEAIEILEKRTRNDPIFRQQIDDVLADAEYETKKYEEDFRSRSPYQAKPIDSAALMRETYTVERSIRFDGNSIDSRNWQTSNPRNCGNNSDRWYEPEVLHSTYQPGNSISYYPSENHPALKNPNNDYFIEHAESSENDENSKFNETRAEKERRIREKYSRRK</sequence>
<feature type="domain" description="Spindle assembly abnormal protein 5 implico" evidence="2">
    <location>
        <begin position="165"/>
        <end position="208"/>
    </location>
</feature>
<dbReference type="Proteomes" id="UP001152747">
    <property type="component" value="Unassembled WGS sequence"/>
</dbReference>
<dbReference type="Pfam" id="PF21518">
    <property type="entry name" value="Sas-5-like_implico"/>
    <property type="match status" value="1"/>
</dbReference>
<gene>
    <name evidence="3" type="ORF">CAMP_LOCUS912</name>
</gene>
<feature type="region of interest" description="Disordered" evidence="1">
    <location>
        <begin position="77"/>
        <end position="110"/>
    </location>
</feature>
<protein>
    <recommendedName>
        <fullName evidence="2">Spindle assembly abnormal protein 5 implico domain-containing protein</fullName>
    </recommendedName>
</protein>
<dbReference type="OrthoDB" id="5830124at2759"/>
<reference evidence="3" key="1">
    <citation type="submission" date="2022-11" db="EMBL/GenBank/DDBJ databases">
        <authorList>
            <person name="Kikuchi T."/>
        </authorList>
    </citation>
    <scope>NUCLEOTIDE SEQUENCE</scope>
    <source>
        <strain evidence="3">PS1010</strain>
    </source>
</reference>
<feature type="compositionally biased region" description="Basic and acidic residues" evidence="1">
    <location>
        <begin position="308"/>
        <end position="342"/>
    </location>
</feature>
<evidence type="ECO:0000313" key="4">
    <source>
        <dbReference type="Proteomes" id="UP001152747"/>
    </source>
</evidence>
<accession>A0A9P1MTG9</accession>
<feature type="region of interest" description="Disordered" evidence="1">
    <location>
        <begin position="294"/>
        <end position="342"/>
    </location>
</feature>
<dbReference type="InterPro" id="IPR048594">
    <property type="entry name" value="Sas-5-like_implico"/>
</dbReference>
<keyword evidence="4" id="KW-1185">Reference proteome</keyword>
<feature type="region of interest" description="Disordered" evidence="1">
    <location>
        <begin position="33"/>
        <end position="64"/>
    </location>
</feature>
<evidence type="ECO:0000256" key="1">
    <source>
        <dbReference type="SAM" id="MobiDB-lite"/>
    </source>
</evidence>
<proteinExistence type="predicted"/>
<dbReference type="AlphaFoldDB" id="A0A9P1MTG9"/>
<evidence type="ECO:0000259" key="2">
    <source>
        <dbReference type="Pfam" id="PF21518"/>
    </source>
</evidence>